<reference evidence="1 2" key="1">
    <citation type="submission" date="2016-10" db="EMBL/GenBank/DDBJ databases">
        <authorList>
            <person name="de Groot N.N."/>
        </authorList>
    </citation>
    <scope>NUCLEOTIDE SEQUENCE [LARGE SCALE GENOMIC DNA]</scope>
    <source>
        <strain evidence="1 2">DSM 6793</strain>
    </source>
</reference>
<protein>
    <submittedName>
        <fullName evidence="1">N-acylneuraminate cytidylyltransferase</fullName>
    </submittedName>
</protein>
<gene>
    <name evidence="1" type="ORF">SAMN05421780_111117</name>
</gene>
<name>A0A1I1MVJ5_9BACT</name>
<accession>A0A1I1MVJ5</accession>
<evidence type="ECO:0000313" key="1">
    <source>
        <dbReference type="EMBL" id="SFC89126.1"/>
    </source>
</evidence>
<dbReference type="InterPro" id="IPR029044">
    <property type="entry name" value="Nucleotide-diphossugar_trans"/>
</dbReference>
<dbReference type="InterPro" id="IPR003329">
    <property type="entry name" value="Cytidylyl_trans"/>
</dbReference>
<organism evidence="1 2">
    <name type="scientific">Flexibacter flexilis DSM 6793</name>
    <dbReference type="NCBI Taxonomy" id="927664"/>
    <lineage>
        <taxon>Bacteria</taxon>
        <taxon>Pseudomonadati</taxon>
        <taxon>Bacteroidota</taxon>
        <taxon>Cytophagia</taxon>
        <taxon>Cytophagales</taxon>
        <taxon>Flexibacteraceae</taxon>
        <taxon>Flexibacter</taxon>
    </lineage>
</organism>
<dbReference type="CDD" id="cd02513">
    <property type="entry name" value="CMP-NeuAc_Synthase"/>
    <property type="match status" value="1"/>
</dbReference>
<dbReference type="SUPFAM" id="SSF53448">
    <property type="entry name" value="Nucleotide-diphospho-sugar transferases"/>
    <property type="match status" value="1"/>
</dbReference>
<evidence type="ECO:0000313" key="2">
    <source>
        <dbReference type="Proteomes" id="UP000199514"/>
    </source>
</evidence>
<dbReference type="Pfam" id="PF02348">
    <property type="entry name" value="CTP_transf_3"/>
    <property type="match status" value="1"/>
</dbReference>
<sequence>MAIVPARGGSKGLPNKNILPLAGHPLIAYSIEASKRSKYIDRVLVTTDSEAIADVSRQYGADVPFLRPAHLAADLSTDVEAFTHALEWLQANEGEIPDLIIQLRPTSPIRFVEEIDDCIARLADTPAATALRAVTLSPNTPYKMWRLGASENDFMTPLLTVDGIAEPYNEPRQNLPKVYWQTGTLDIFRPSVLLEQKSMTGRHILPYVMDASLSIDIDDIDSFRRAENLLPKINCIKFDA</sequence>
<keyword evidence="1" id="KW-0548">Nucleotidyltransferase</keyword>
<dbReference type="PANTHER" id="PTHR21485:SF6">
    <property type="entry name" value="N-ACYLNEURAMINATE CYTIDYLYLTRANSFERASE-RELATED"/>
    <property type="match status" value="1"/>
</dbReference>
<keyword evidence="2" id="KW-1185">Reference proteome</keyword>
<keyword evidence="1" id="KW-0808">Transferase</keyword>
<dbReference type="InterPro" id="IPR050793">
    <property type="entry name" value="CMP-NeuNAc_synthase"/>
</dbReference>
<dbReference type="Gene3D" id="3.90.550.10">
    <property type="entry name" value="Spore Coat Polysaccharide Biosynthesis Protein SpsA, Chain A"/>
    <property type="match status" value="1"/>
</dbReference>
<dbReference type="STRING" id="927664.SAMN05421780_111117"/>
<dbReference type="GO" id="GO:0008781">
    <property type="term" value="F:N-acylneuraminate cytidylyltransferase activity"/>
    <property type="evidence" value="ECO:0007669"/>
    <property type="project" value="TreeGrafter"/>
</dbReference>
<dbReference type="Proteomes" id="UP000199514">
    <property type="component" value="Unassembled WGS sequence"/>
</dbReference>
<dbReference type="AlphaFoldDB" id="A0A1I1MVJ5"/>
<proteinExistence type="predicted"/>
<dbReference type="EMBL" id="FOLE01000011">
    <property type="protein sequence ID" value="SFC89126.1"/>
    <property type="molecule type" value="Genomic_DNA"/>
</dbReference>
<dbReference type="PANTHER" id="PTHR21485">
    <property type="entry name" value="HAD SUPERFAMILY MEMBERS CMAS AND KDSC"/>
    <property type="match status" value="1"/>
</dbReference>